<dbReference type="Gene3D" id="3.40.50.1820">
    <property type="entry name" value="alpha/beta hydrolase"/>
    <property type="match status" value="1"/>
</dbReference>
<feature type="region of interest" description="Disordered" evidence="3">
    <location>
        <begin position="353"/>
        <end position="374"/>
    </location>
</feature>
<dbReference type="PROSITE" id="PS00941">
    <property type="entry name" value="CARBOXYLESTERASE_B_2"/>
    <property type="match status" value="1"/>
</dbReference>
<dbReference type="AlphaFoldDB" id="A0AAV6FFJ5"/>
<dbReference type="PANTHER" id="PTHR43903">
    <property type="entry name" value="NEUROLIGIN"/>
    <property type="match status" value="1"/>
</dbReference>
<evidence type="ECO:0000256" key="1">
    <source>
        <dbReference type="ARBA" id="ARBA00005964"/>
    </source>
</evidence>
<dbReference type="Pfam" id="PF00135">
    <property type="entry name" value="COesterase"/>
    <property type="match status" value="1"/>
</dbReference>
<dbReference type="SUPFAM" id="SSF53474">
    <property type="entry name" value="alpha/beta-Hydrolases"/>
    <property type="match status" value="1"/>
</dbReference>
<sequence length="478" mass="52387">MSRSGELPWIPSTSVAPATGVHLLVWCVAAAATWLSSTATAQQHPIVTTNYGKLRGQKTALPNEILGPVEQYLGIPYALPPTGEHRFQPPEPPLSWPGIRNATQFAPVCPQFLEDRFLLNDMLPVWFTANLDTVVTYVQDQSEDCLYLNIYVPTEDVGGNTYNPSHEFTSNDGGEDEDIHDENGLRPVMVYIHGGSYMEGTGNMIDGSILASYGNVIVVTINYRLGVLGFLSTGDQAAKGNYGLLDQIQALRWIKENIQAFKGDPKRVTIFGSGAGASCVSLLTLSHYSEDLFQKAIIQSGTALSSWAVNYQPAKYTRMLAEKVGCNMLDTIDLVECLQNKNYKELIEQLHPGAKLPHRPDPVSQPASSRLDHRSSLMEQRPEFLNYDIMLGVNQGEGASSSWTASWTAGPGDLDHDPTPPVSDHWTTCGYRRQGPLFLRPSGFMYADWWDKENPGPWRKAAGGSSLTTGGWAGGGHL</sequence>
<dbReference type="InterPro" id="IPR019819">
    <property type="entry name" value="Carboxylesterase_B_CS"/>
</dbReference>
<proteinExistence type="inferred from homology"/>
<gene>
    <name evidence="5" type="ORF">AALO_G00285750</name>
</gene>
<dbReference type="InterPro" id="IPR029058">
    <property type="entry name" value="AB_hydrolase_fold"/>
</dbReference>
<protein>
    <recommendedName>
        <fullName evidence="4">Carboxylesterase type B domain-containing protein</fullName>
    </recommendedName>
</protein>
<name>A0AAV6FFJ5_9TELE</name>
<keyword evidence="2" id="KW-0732">Signal</keyword>
<feature type="region of interest" description="Disordered" evidence="3">
    <location>
        <begin position="457"/>
        <end position="478"/>
    </location>
</feature>
<keyword evidence="6" id="KW-1185">Reference proteome</keyword>
<comment type="caution">
    <text evidence="5">The sequence shown here is derived from an EMBL/GenBank/DDBJ whole genome shotgun (WGS) entry which is preliminary data.</text>
</comment>
<evidence type="ECO:0000256" key="2">
    <source>
        <dbReference type="ARBA" id="ARBA00022729"/>
    </source>
</evidence>
<dbReference type="EMBL" id="JADWDJ010000023">
    <property type="protein sequence ID" value="KAG5261568.1"/>
    <property type="molecule type" value="Genomic_DNA"/>
</dbReference>
<dbReference type="FunFam" id="3.40.50.1820:FF:000379">
    <property type="entry name" value="Neuroligin 1"/>
    <property type="match status" value="1"/>
</dbReference>
<evidence type="ECO:0000313" key="6">
    <source>
        <dbReference type="Proteomes" id="UP000823561"/>
    </source>
</evidence>
<comment type="similarity">
    <text evidence="1">Belongs to the type-B carboxylesterase/lipase family.</text>
</comment>
<dbReference type="Proteomes" id="UP000823561">
    <property type="component" value="Chromosome 23"/>
</dbReference>
<feature type="domain" description="Carboxylesterase type B" evidence="4">
    <location>
        <begin position="44"/>
        <end position="400"/>
    </location>
</feature>
<accession>A0AAV6FFJ5</accession>
<reference evidence="5" key="1">
    <citation type="submission" date="2020-10" db="EMBL/GenBank/DDBJ databases">
        <title>Chromosome-scale genome assembly of the Allis shad, Alosa alosa.</title>
        <authorList>
            <person name="Margot Z."/>
            <person name="Christophe K."/>
            <person name="Cabau C."/>
            <person name="Louis A."/>
            <person name="Berthelot C."/>
            <person name="Parey E."/>
            <person name="Roest Crollius H."/>
            <person name="Montfort J."/>
            <person name="Robinson-Rechavi M."/>
            <person name="Bucao C."/>
            <person name="Bouchez O."/>
            <person name="Gislard M."/>
            <person name="Lluch J."/>
            <person name="Milhes M."/>
            <person name="Lampietro C."/>
            <person name="Lopez Roques C."/>
            <person name="Donnadieu C."/>
            <person name="Braasch I."/>
            <person name="Desvignes T."/>
            <person name="Postlethwait J."/>
            <person name="Bobe J."/>
            <person name="Guiguen Y."/>
        </authorList>
    </citation>
    <scope>NUCLEOTIDE SEQUENCE</scope>
    <source>
        <strain evidence="5">M-15738</strain>
        <tissue evidence="5">Blood</tissue>
    </source>
</reference>
<evidence type="ECO:0000256" key="3">
    <source>
        <dbReference type="SAM" id="MobiDB-lite"/>
    </source>
</evidence>
<dbReference type="InterPro" id="IPR051093">
    <property type="entry name" value="Neuroligin/BSAL"/>
</dbReference>
<dbReference type="InterPro" id="IPR002018">
    <property type="entry name" value="CarbesteraseB"/>
</dbReference>
<organism evidence="5 6">
    <name type="scientific">Alosa alosa</name>
    <name type="common">allis shad</name>
    <dbReference type="NCBI Taxonomy" id="278164"/>
    <lineage>
        <taxon>Eukaryota</taxon>
        <taxon>Metazoa</taxon>
        <taxon>Chordata</taxon>
        <taxon>Craniata</taxon>
        <taxon>Vertebrata</taxon>
        <taxon>Euteleostomi</taxon>
        <taxon>Actinopterygii</taxon>
        <taxon>Neopterygii</taxon>
        <taxon>Teleostei</taxon>
        <taxon>Clupei</taxon>
        <taxon>Clupeiformes</taxon>
        <taxon>Clupeoidei</taxon>
        <taxon>Clupeidae</taxon>
        <taxon>Alosa</taxon>
    </lineage>
</organism>
<evidence type="ECO:0000259" key="4">
    <source>
        <dbReference type="Pfam" id="PF00135"/>
    </source>
</evidence>
<evidence type="ECO:0000313" key="5">
    <source>
        <dbReference type="EMBL" id="KAG5261568.1"/>
    </source>
</evidence>